<protein>
    <submittedName>
        <fullName evidence="1">Uncharacterized protein</fullName>
    </submittedName>
</protein>
<organism evidence="1 2">
    <name type="scientific">Luteococcus peritonei</name>
    <dbReference type="NCBI Taxonomy" id="88874"/>
    <lineage>
        <taxon>Bacteria</taxon>
        <taxon>Bacillati</taxon>
        <taxon>Actinomycetota</taxon>
        <taxon>Actinomycetes</taxon>
        <taxon>Propionibacteriales</taxon>
        <taxon>Propionibacteriaceae</taxon>
        <taxon>Luteococcus</taxon>
    </lineage>
</organism>
<dbReference type="Proteomes" id="UP001597326">
    <property type="component" value="Unassembled WGS sequence"/>
</dbReference>
<reference evidence="2" key="1">
    <citation type="journal article" date="2019" name="Int. J. Syst. Evol. Microbiol.">
        <title>The Global Catalogue of Microorganisms (GCM) 10K type strain sequencing project: providing services to taxonomists for standard genome sequencing and annotation.</title>
        <authorList>
            <consortium name="The Broad Institute Genomics Platform"/>
            <consortium name="The Broad Institute Genome Sequencing Center for Infectious Disease"/>
            <person name="Wu L."/>
            <person name="Ma J."/>
        </authorList>
    </citation>
    <scope>NUCLEOTIDE SEQUENCE [LARGE SCALE GENOMIC DNA]</scope>
    <source>
        <strain evidence="2">CAIM 431</strain>
    </source>
</reference>
<name>A0ABW4RTX5_9ACTN</name>
<dbReference type="RefSeq" id="WP_343873941.1">
    <property type="nucleotide sequence ID" value="NZ_BAAAIX010000021.1"/>
</dbReference>
<evidence type="ECO:0000313" key="1">
    <source>
        <dbReference type="EMBL" id="MFD1889129.1"/>
    </source>
</evidence>
<accession>A0ABW4RTX5</accession>
<gene>
    <name evidence="1" type="ORF">ACFSCS_02880</name>
</gene>
<sequence length="129" mass="13475">MELVPAFTARTLSADSVRLTEDLPVTEDPRRASGDFQADQLLAFAVTDEQLAAGSLAAGTSWQVAVTRSMARHGSSALDTEITVRLLLPAQAGAIDAEAPASRAMMRLALALASPELGVVEPQWSGSLA</sequence>
<evidence type="ECO:0000313" key="2">
    <source>
        <dbReference type="Proteomes" id="UP001597326"/>
    </source>
</evidence>
<keyword evidence="2" id="KW-1185">Reference proteome</keyword>
<proteinExistence type="predicted"/>
<comment type="caution">
    <text evidence="1">The sequence shown here is derived from an EMBL/GenBank/DDBJ whole genome shotgun (WGS) entry which is preliminary data.</text>
</comment>
<dbReference type="EMBL" id="JBHUFZ010000007">
    <property type="protein sequence ID" value="MFD1889129.1"/>
    <property type="molecule type" value="Genomic_DNA"/>
</dbReference>